<keyword evidence="11" id="KW-1185">Reference proteome</keyword>
<evidence type="ECO:0000256" key="7">
    <source>
        <dbReference type="ARBA" id="ARBA00023270"/>
    </source>
</evidence>
<dbReference type="FunFam" id="3.20.20.70:FF:000018">
    <property type="entry name" value="Probable transaldolase"/>
    <property type="match status" value="1"/>
</dbReference>
<reference evidence="10 11" key="1">
    <citation type="submission" date="2017-06" db="EMBL/GenBank/DDBJ databases">
        <title>Draft Genome Sequence of Natranaerobius trueperi halophilic, alkalithermophilic bacteria from soda lakes.</title>
        <authorList>
            <person name="Zhao B."/>
        </authorList>
    </citation>
    <scope>NUCLEOTIDE SEQUENCE [LARGE SCALE GENOMIC DNA]</scope>
    <source>
        <strain evidence="10 11">DSM 18760</strain>
    </source>
</reference>
<dbReference type="GO" id="GO:0005975">
    <property type="term" value="P:carbohydrate metabolic process"/>
    <property type="evidence" value="ECO:0007669"/>
    <property type="project" value="InterPro"/>
</dbReference>
<protein>
    <recommendedName>
        <fullName evidence="9">Probable transaldolase</fullName>
        <ecNumber evidence="9">2.2.1.2</ecNumber>
    </recommendedName>
</protein>
<name>A0A226C056_9FIRM</name>
<keyword evidence="4 9" id="KW-0963">Cytoplasm</keyword>
<dbReference type="Gene3D" id="3.20.20.70">
    <property type="entry name" value="Aldolase class I"/>
    <property type="match status" value="1"/>
</dbReference>
<dbReference type="PANTHER" id="PTHR10683:SF36">
    <property type="entry name" value="TRANSALDOLASE"/>
    <property type="match status" value="1"/>
</dbReference>
<dbReference type="AlphaFoldDB" id="A0A226C056"/>
<dbReference type="RefSeq" id="WP_089022645.1">
    <property type="nucleotide sequence ID" value="NZ_NIQC01000003.1"/>
</dbReference>
<gene>
    <name evidence="10" type="primary">fsa</name>
    <name evidence="9" type="synonym">tal</name>
    <name evidence="10" type="ORF">CDO51_02100</name>
</gene>
<evidence type="ECO:0000256" key="8">
    <source>
        <dbReference type="ARBA" id="ARBA00048810"/>
    </source>
</evidence>
<keyword evidence="7 9" id="KW-0704">Schiff base</keyword>
<dbReference type="InterPro" id="IPR001585">
    <property type="entry name" value="TAL/FSA"/>
</dbReference>
<sequence>MKIFLDTANIDEIKSAVSLGVVDGVTTNPSLVAKEGISLIKRISEIAEICDGPISAEVIATEHKEMVREAIELRKIASNVVVKIPMTDEGLKATKILSEKKIPTNVTLIFSLNQAVLAAKAGATYVSPFVGRIDDIGGDGMQLVDEIVSTFLQYNLETQVIAASIRHTRHVSEALRIGCDIATVPQQVVYQMTQHPLTDKGIEKFLKDWENNN</sequence>
<evidence type="ECO:0000256" key="5">
    <source>
        <dbReference type="ARBA" id="ARBA00022679"/>
    </source>
</evidence>
<dbReference type="EMBL" id="NIQC01000003">
    <property type="protein sequence ID" value="OWZ84575.1"/>
    <property type="molecule type" value="Genomic_DNA"/>
</dbReference>
<organism evidence="10 11">
    <name type="scientific">Natranaerobius trueperi</name>
    <dbReference type="NCBI Taxonomy" id="759412"/>
    <lineage>
        <taxon>Bacteria</taxon>
        <taxon>Bacillati</taxon>
        <taxon>Bacillota</taxon>
        <taxon>Clostridia</taxon>
        <taxon>Natranaerobiales</taxon>
        <taxon>Natranaerobiaceae</taxon>
        <taxon>Natranaerobius</taxon>
    </lineage>
</organism>
<comment type="subcellular location">
    <subcellularLocation>
        <location evidence="1 9">Cytoplasm</location>
    </subcellularLocation>
</comment>
<comment type="function">
    <text evidence="9">Transaldolase is important for the balance of metabolites in the pentose-phosphate pathway.</text>
</comment>
<dbReference type="Pfam" id="PF00923">
    <property type="entry name" value="TAL_FSA"/>
    <property type="match status" value="1"/>
</dbReference>
<keyword evidence="6 9" id="KW-0570">Pentose shunt</keyword>
<dbReference type="GO" id="GO:0004801">
    <property type="term" value="F:transaldolase activity"/>
    <property type="evidence" value="ECO:0007669"/>
    <property type="project" value="UniProtKB-UniRule"/>
</dbReference>
<evidence type="ECO:0000313" key="10">
    <source>
        <dbReference type="EMBL" id="OWZ84575.1"/>
    </source>
</evidence>
<dbReference type="Proteomes" id="UP000214588">
    <property type="component" value="Unassembled WGS sequence"/>
</dbReference>
<dbReference type="PROSITE" id="PS00958">
    <property type="entry name" value="TRANSALDOLASE_2"/>
    <property type="match status" value="1"/>
</dbReference>
<dbReference type="PROSITE" id="PS01054">
    <property type="entry name" value="TRANSALDOLASE_1"/>
    <property type="match status" value="1"/>
</dbReference>
<dbReference type="InterPro" id="IPR004731">
    <property type="entry name" value="Transaldolase_3B/F6P_aldolase"/>
</dbReference>
<comment type="caution">
    <text evidence="10">The sequence shown here is derived from an EMBL/GenBank/DDBJ whole genome shotgun (WGS) entry which is preliminary data.</text>
</comment>
<dbReference type="PANTHER" id="PTHR10683">
    <property type="entry name" value="TRANSALDOLASE"/>
    <property type="match status" value="1"/>
</dbReference>
<comment type="similarity">
    <text evidence="3 9">Belongs to the transaldolase family. Type 3B subfamily.</text>
</comment>
<dbReference type="InterPro" id="IPR033919">
    <property type="entry name" value="TSA/FSA_arc/bac"/>
</dbReference>
<dbReference type="GO" id="GO:0016832">
    <property type="term" value="F:aldehyde-lyase activity"/>
    <property type="evidence" value="ECO:0007669"/>
    <property type="project" value="InterPro"/>
</dbReference>
<evidence type="ECO:0000256" key="1">
    <source>
        <dbReference type="ARBA" id="ARBA00004496"/>
    </source>
</evidence>
<accession>A0A226C056</accession>
<dbReference type="OrthoDB" id="9807051at2"/>
<dbReference type="GO" id="GO:0005737">
    <property type="term" value="C:cytoplasm"/>
    <property type="evidence" value="ECO:0007669"/>
    <property type="project" value="UniProtKB-SubCell"/>
</dbReference>
<evidence type="ECO:0000256" key="3">
    <source>
        <dbReference type="ARBA" id="ARBA00005740"/>
    </source>
</evidence>
<comment type="pathway">
    <text evidence="2 9">Carbohydrate degradation; pentose phosphate pathway; D-glyceraldehyde 3-phosphate and beta-D-fructose 6-phosphate from D-ribose 5-phosphate and D-xylulose 5-phosphate (non-oxidative stage): step 2/3.</text>
</comment>
<dbReference type="HAMAP" id="MF_00494">
    <property type="entry name" value="Transaldolase_3b"/>
    <property type="match status" value="1"/>
</dbReference>
<dbReference type="EC" id="2.2.1.2" evidence="9"/>
<evidence type="ECO:0000256" key="9">
    <source>
        <dbReference type="HAMAP-Rule" id="MF_00494"/>
    </source>
</evidence>
<evidence type="ECO:0000313" key="11">
    <source>
        <dbReference type="Proteomes" id="UP000214588"/>
    </source>
</evidence>
<dbReference type="GO" id="GO:0006098">
    <property type="term" value="P:pentose-phosphate shunt"/>
    <property type="evidence" value="ECO:0007669"/>
    <property type="project" value="UniProtKB-UniRule"/>
</dbReference>
<dbReference type="SUPFAM" id="SSF51569">
    <property type="entry name" value="Aldolase"/>
    <property type="match status" value="1"/>
</dbReference>
<dbReference type="UniPathway" id="UPA00115">
    <property type="reaction ID" value="UER00414"/>
</dbReference>
<evidence type="ECO:0000256" key="4">
    <source>
        <dbReference type="ARBA" id="ARBA00022490"/>
    </source>
</evidence>
<dbReference type="InterPro" id="IPR013785">
    <property type="entry name" value="Aldolase_TIM"/>
</dbReference>
<dbReference type="CDD" id="cd00956">
    <property type="entry name" value="Transaldolase_FSA"/>
    <property type="match status" value="1"/>
</dbReference>
<keyword evidence="5 9" id="KW-0808">Transferase</keyword>
<comment type="catalytic activity">
    <reaction evidence="8 9">
        <text>D-sedoheptulose 7-phosphate + D-glyceraldehyde 3-phosphate = D-erythrose 4-phosphate + beta-D-fructose 6-phosphate</text>
        <dbReference type="Rhea" id="RHEA:17053"/>
        <dbReference type="ChEBI" id="CHEBI:16897"/>
        <dbReference type="ChEBI" id="CHEBI:57483"/>
        <dbReference type="ChEBI" id="CHEBI:57634"/>
        <dbReference type="ChEBI" id="CHEBI:59776"/>
        <dbReference type="EC" id="2.2.1.2"/>
    </reaction>
</comment>
<dbReference type="InterPro" id="IPR018225">
    <property type="entry name" value="Transaldolase_AS"/>
</dbReference>
<dbReference type="InterPro" id="IPR022999">
    <property type="entry name" value="Transaldolase_3B"/>
</dbReference>
<dbReference type="NCBIfam" id="TIGR00875">
    <property type="entry name" value="fsa_talC_mipB"/>
    <property type="match status" value="1"/>
</dbReference>
<evidence type="ECO:0000256" key="6">
    <source>
        <dbReference type="ARBA" id="ARBA00023126"/>
    </source>
</evidence>
<proteinExistence type="inferred from homology"/>
<feature type="active site" description="Schiff-base intermediate with substrate" evidence="9">
    <location>
        <position position="83"/>
    </location>
</feature>
<evidence type="ECO:0000256" key="2">
    <source>
        <dbReference type="ARBA" id="ARBA00004857"/>
    </source>
</evidence>